<evidence type="ECO:0000313" key="2">
    <source>
        <dbReference type="EMBL" id="EMR00364.1"/>
    </source>
</evidence>
<dbReference type="Pfam" id="PF11578">
    <property type="entry name" value="DUF3237"/>
    <property type="match status" value="1"/>
</dbReference>
<accession>M7NPC2</accession>
<protein>
    <recommendedName>
        <fullName evidence="1">UPF0311 protein ADIAG_00371</fullName>
    </recommendedName>
</protein>
<keyword evidence="3" id="KW-1185">Reference proteome</keyword>
<dbReference type="HAMAP" id="MF_00775">
    <property type="entry name" value="UPF0311"/>
    <property type="match status" value="1"/>
</dbReference>
<dbReference type="PATRIC" id="fig|1276920.7.peg.365"/>
<dbReference type="RefSeq" id="WP_007269578.1">
    <property type="nucleotide sequence ID" value="NZ_AOCK01000001.1"/>
</dbReference>
<dbReference type="EMBL" id="AOCK01000001">
    <property type="protein sequence ID" value="EMR00364.1"/>
    <property type="molecule type" value="Genomic_DNA"/>
</dbReference>
<dbReference type="Proteomes" id="UP000012015">
    <property type="component" value="Unassembled WGS sequence"/>
</dbReference>
<organism evidence="2 3">
    <name type="scientific">Paeniglutamicibacter gangotriensis Lz1y</name>
    <dbReference type="NCBI Taxonomy" id="1276920"/>
    <lineage>
        <taxon>Bacteria</taxon>
        <taxon>Bacillati</taxon>
        <taxon>Actinomycetota</taxon>
        <taxon>Actinomycetes</taxon>
        <taxon>Micrococcales</taxon>
        <taxon>Micrococcaceae</taxon>
        <taxon>Paeniglutamicibacter</taxon>
    </lineage>
</organism>
<dbReference type="eggNOG" id="ENOG5032SS8">
    <property type="taxonomic scope" value="Bacteria"/>
</dbReference>
<name>M7NPC2_9MICC</name>
<gene>
    <name evidence="2" type="ORF">ADIAG_00371</name>
</gene>
<dbReference type="AlphaFoldDB" id="M7NPC2"/>
<comment type="similarity">
    <text evidence="1">Belongs to the UPF0311 family.</text>
</comment>
<comment type="caution">
    <text evidence="2">The sequence shown here is derived from an EMBL/GenBank/DDBJ whole genome shotgun (WGS) entry which is preliminary data.</text>
</comment>
<proteinExistence type="inferred from homology"/>
<evidence type="ECO:0000313" key="3">
    <source>
        <dbReference type="Proteomes" id="UP000012015"/>
    </source>
</evidence>
<dbReference type="STRING" id="1276920.ADIAG_00371"/>
<sequence length="155" mass="16912">MTPIPPALDYVATIEVEVSPTIEIGTTAQGIRRVAPIRGGRVVGPGISGKVLDAGADFQRYPTSDLAYLEANYVLELDDGHRILVENQAIRSADPADLNRMMAGETVDHSRVYFRCVPSLSADDSGPHAWMNRTMFLGTGERLTGGVRIEVFRVR</sequence>
<dbReference type="PANTHER" id="PTHR37315:SF1">
    <property type="entry name" value="UPF0311 PROTEIN BLR7842"/>
    <property type="match status" value="1"/>
</dbReference>
<reference evidence="2 3" key="1">
    <citation type="journal article" date="2013" name="Genome Announc.">
        <title>Draft Genome Sequence of Arthrobacter gangotriensis Strain Lz1yT, Isolated from a Penguin Rookery Soil Sample Collected in Antarctica, near the Indian Station Dakshin Gangotri.</title>
        <authorList>
            <person name="Shivaji S."/>
            <person name="Ara S."/>
            <person name="Bandi S."/>
            <person name="Singh A."/>
            <person name="Kumar Pinnaka A."/>
        </authorList>
    </citation>
    <scope>NUCLEOTIDE SEQUENCE [LARGE SCALE GENOMIC DNA]</scope>
    <source>
        <strain evidence="2 3">Lz1y</strain>
    </source>
</reference>
<evidence type="ECO:0000256" key="1">
    <source>
        <dbReference type="HAMAP-Rule" id="MF_00775"/>
    </source>
</evidence>
<dbReference type="InterPro" id="IPR020915">
    <property type="entry name" value="UPF0311"/>
</dbReference>
<dbReference type="Gene3D" id="2.40.160.20">
    <property type="match status" value="1"/>
</dbReference>
<dbReference type="PANTHER" id="PTHR37315">
    <property type="entry name" value="UPF0311 PROTEIN BLR7842"/>
    <property type="match status" value="1"/>
</dbReference>